<comment type="function">
    <text evidence="1 13">Plays a role in the flagellum-specific transport system.</text>
</comment>
<keyword evidence="7 13" id="KW-1005">Bacterial flagellum biogenesis</keyword>
<evidence type="ECO:0000256" key="12">
    <source>
        <dbReference type="ARBA" id="ARBA00023225"/>
    </source>
</evidence>
<keyword evidence="9 13" id="KW-1133">Transmembrane helix</keyword>
<proteinExistence type="inferred from homology"/>
<feature type="transmembrane region" description="Helical" evidence="13">
    <location>
        <begin position="47"/>
        <end position="78"/>
    </location>
</feature>
<dbReference type="NCBIfam" id="TIGR01103">
    <property type="entry name" value="fliP"/>
    <property type="match status" value="1"/>
</dbReference>
<dbReference type="Proteomes" id="UP000240728">
    <property type="component" value="Unassembled WGS sequence"/>
</dbReference>
<dbReference type="GO" id="GO:0044781">
    <property type="term" value="P:bacterial-type flagellum organization"/>
    <property type="evidence" value="ECO:0007669"/>
    <property type="project" value="UniProtKB-UniRule"/>
</dbReference>
<evidence type="ECO:0000256" key="14">
    <source>
        <dbReference type="SAM" id="SignalP"/>
    </source>
</evidence>
<evidence type="ECO:0000256" key="10">
    <source>
        <dbReference type="ARBA" id="ARBA00023136"/>
    </source>
</evidence>
<keyword evidence="16" id="KW-1185">Reference proteome</keyword>
<dbReference type="GO" id="GO:0009425">
    <property type="term" value="C:bacterial-type flagellum basal body"/>
    <property type="evidence" value="ECO:0007669"/>
    <property type="project" value="UniProtKB-SubCell"/>
</dbReference>
<feature type="transmembrane region" description="Helical" evidence="13">
    <location>
        <begin position="188"/>
        <end position="214"/>
    </location>
</feature>
<keyword evidence="14" id="KW-0732">Signal</keyword>
<sequence length="248" mass="27395">MKDKLVFTLLMLGLFCCSSSAIAADNTIELIKSVPTAGGVSYSTNLQILAGMTVISLLPAILLTMTAFPRILIVLALLRQALGTSSNPTNKILIGIALLLTLFVMYPVFSDIKQHAIDPYSENKITDTELVIRVEKPIRKFMMDQTRKKDIDLFLSMTDTKVDNKSEVPLPTLMIAYLTSELQTAFQIGFIIFIPFLVIDLIVASTLMGLGMMMVSPMIISVPVKLMLFVLIDGWSLVLSTLAKSFYF</sequence>
<keyword evidence="15" id="KW-0966">Cell projection</keyword>
<evidence type="ECO:0000256" key="8">
    <source>
        <dbReference type="ARBA" id="ARBA00022927"/>
    </source>
</evidence>
<keyword evidence="4 13" id="KW-0813">Transport</keyword>
<organism evidence="15 16">
    <name type="scientific">Photobacterium kishitanii</name>
    <dbReference type="NCBI Taxonomy" id="318456"/>
    <lineage>
        <taxon>Bacteria</taxon>
        <taxon>Pseudomonadati</taxon>
        <taxon>Pseudomonadota</taxon>
        <taxon>Gammaproteobacteria</taxon>
        <taxon>Vibrionales</taxon>
        <taxon>Vibrionaceae</taxon>
        <taxon>Photobacterium</taxon>
    </lineage>
</organism>
<feature type="signal peptide" evidence="14">
    <location>
        <begin position="1"/>
        <end position="23"/>
    </location>
</feature>
<dbReference type="InterPro" id="IPR005838">
    <property type="entry name" value="T3SS_IM_P"/>
</dbReference>
<feature type="chain" id="PRO_5043544593" description="Flagellar biosynthetic protein FliP" evidence="14">
    <location>
        <begin position="24"/>
        <end position="248"/>
    </location>
</feature>
<dbReference type="Pfam" id="PF00813">
    <property type="entry name" value="FliP"/>
    <property type="match status" value="1"/>
</dbReference>
<keyword evidence="11" id="KW-0975">Bacterial flagellum</keyword>
<evidence type="ECO:0000256" key="3">
    <source>
        <dbReference type="ARBA" id="ARBA00021714"/>
    </source>
</evidence>
<dbReference type="GeneID" id="64074128"/>
<evidence type="ECO:0000256" key="9">
    <source>
        <dbReference type="ARBA" id="ARBA00022989"/>
    </source>
</evidence>
<dbReference type="GO" id="GO:0005886">
    <property type="term" value="C:plasma membrane"/>
    <property type="evidence" value="ECO:0007669"/>
    <property type="project" value="UniProtKB-SubCell"/>
</dbReference>
<dbReference type="PROSITE" id="PS01061">
    <property type="entry name" value="FLIP_2"/>
    <property type="match status" value="1"/>
</dbReference>
<dbReference type="NCBIfam" id="NF009438">
    <property type="entry name" value="PRK12797.1"/>
    <property type="match status" value="1"/>
</dbReference>
<gene>
    <name evidence="13 15" type="primary">fliP</name>
    <name evidence="15" type="ORF">C0W53_22300</name>
</gene>
<evidence type="ECO:0000256" key="5">
    <source>
        <dbReference type="ARBA" id="ARBA00022475"/>
    </source>
</evidence>
<dbReference type="RefSeq" id="WP_036788590.1">
    <property type="nucleotide sequence ID" value="NZ_JAUZMV010000003.1"/>
</dbReference>
<comment type="subcellular location">
    <subcellularLocation>
        <location evidence="13">Cell membrane</location>
        <topology evidence="13">Multi-pass membrane protein</topology>
    </subcellularLocation>
    <subcellularLocation>
        <location evidence="13">Bacterial flagellum basal body</location>
    </subcellularLocation>
</comment>
<comment type="caution">
    <text evidence="15">The sequence shown here is derived from an EMBL/GenBank/DDBJ whole genome shotgun (WGS) entry which is preliminary data.</text>
</comment>
<keyword evidence="6 13" id="KW-0812">Transmembrane</keyword>
<feature type="transmembrane region" description="Helical" evidence="13">
    <location>
        <begin position="226"/>
        <end position="247"/>
    </location>
</feature>
<dbReference type="PANTHER" id="PTHR30587">
    <property type="entry name" value="FLAGELLAR BIOSYNTHETIC PROTEIN FLIP"/>
    <property type="match status" value="1"/>
</dbReference>
<protein>
    <recommendedName>
        <fullName evidence="3 13">Flagellar biosynthetic protein FliP</fullName>
    </recommendedName>
</protein>
<dbReference type="EMBL" id="PYOZ01000030">
    <property type="protein sequence ID" value="PSX38940.1"/>
    <property type="molecule type" value="Genomic_DNA"/>
</dbReference>
<keyword evidence="5 13" id="KW-1003">Cell membrane</keyword>
<evidence type="ECO:0000256" key="6">
    <source>
        <dbReference type="ARBA" id="ARBA00022692"/>
    </source>
</evidence>
<reference evidence="15 16" key="1">
    <citation type="submission" date="2018-01" db="EMBL/GenBank/DDBJ databases">
        <title>Whole genome sequencing of Histamine producing bacteria.</title>
        <authorList>
            <person name="Butler K."/>
        </authorList>
    </citation>
    <scope>NUCLEOTIDE SEQUENCE [LARGE SCALE GENOMIC DNA]</scope>
    <source>
        <strain evidence="15 16">A1-4</strain>
    </source>
</reference>
<dbReference type="InterPro" id="IPR005837">
    <property type="entry name" value="FliP"/>
</dbReference>
<feature type="transmembrane region" description="Helical" evidence="13">
    <location>
        <begin position="90"/>
        <end position="109"/>
    </location>
</feature>
<name>A0AAX0YNW0_9GAMM</name>
<keyword evidence="12 13" id="KW-1006">Bacterial flagellum protein export</keyword>
<keyword evidence="15" id="KW-0282">Flagellum</keyword>
<dbReference type="PANTHER" id="PTHR30587:SF0">
    <property type="entry name" value="FLAGELLAR BIOSYNTHETIC PROTEIN FLIP"/>
    <property type="match status" value="1"/>
</dbReference>
<keyword evidence="10 13" id="KW-0472">Membrane</keyword>
<comment type="similarity">
    <text evidence="2 13">Belongs to the FliP/MopC/SpaP family.</text>
</comment>
<evidence type="ECO:0000256" key="4">
    <source>
        <dbReference type="ARBA" id="ARBA00022448"/>
    </source>
</evidence>
<dbReference type="GO" id="GO:0009306">
    <property type="term" value="P:protein secretion"/>
    <property type="evidence" value="ECO:0007669"/>
    <property type="project" value="UniProtKB-UniRule"/>
</dbReference>
<keyword evidence="15" id="KW-0969">Cilium</keyword>
<evidence type="ECO:0000256" key="7">
    <source>
        <dbReference type="ARBA" id="ARBA00022795"/>
    </source>
</evidence>
<dbReference type="AlphaFoldDB" id="A0AAX0YNW0"/>
<evidence type="ECO:0000256" key="11">
    <source>
        <dbReference type="ARBA" id="ARBA00023143"/>
    </source>
</evidence>
<evidence type="ECO:0000256" key="2">
    <source>
        <dbReference type="ARBA" id="ARBA00006257"/>
    </source>
</evidence>
<dbReference type="PRINTS" id="PR00951">
    <property type="entry name" value="FLGBIOSNFLIP"/>
</dbReference>
<dbReference type="PRINTS" id="PR01302">
    <property type="entry name" value="TYPE3IMPPROT"/>
</dbReference>
<evidence type="ECO:0000256" key="1">
    <source>
        <dbReference type="ARBA" id="ARBA00003663"/>
    </source>
</evidence>
<evidence type="ECO:0000313" key="15">
    <source>
        <dbReference type="EMBL" id="PSX38940.1"/>
    </source>
</evidence>
<accession>A0AAX0YNW0</accession>
<evidence type="ECO:0000256" key="13">
    <source>
        <dbReference type="RuleBase" id="RU362069"/>
    </source>
</evidence>
<evidence type="ECO:0000313" key="16">
    <source>
        <dbReference type="Proteomes" id="UP000240728"/>
    </source>
</evidence>
<keyword evidence="8 13" id="KW-0653">Protein transport</keyword>